<reference evidence="5" key="1">
    <citation type="submission" date="2022-07" db="EMBL/GenBank/DDBJ databases">
        <title>Characterization of the Novel Bacterium Alteromonas immobilis LMIT006 and Alteromonas gregis LMIT007.</title>
        <authorList>
            <person name="Lin X."/>
        </authorList>
    </citation>
    <scope>NUCLEOTIDE SEQUENCE</scope>
    <source>
        <strain evidence="5">LMIT007</strain>
    </source>
</reference>
<dbReference type="Gene3D" id="2.60.120.650">
    <property type="entry name" value="Cupin"/>
    <property type="match status" value="1"/>
</dbReference>
<evidence type="ECO:0000256" key="2">
    <source>
        <dbReference type="ARBA" id="ARBA00022723"/>
    </source>
</evidence>
<dbReference type="PANTHER" id="PTHR13096:SF8">
    <property type="entry name" value="RIBOSOMAL OXYGENASE 1"/>
    <property type="match status" value="1"/>
</dbReference>
<dbReference type="PANTHER" id="PTHR13096">
    <property type="entry name" value="MINA53 MYC INDUCED NUCLEAR ANTIGEN"/>
    <property type="match status" value="1"/>
</dbReference>
<organism evidence="5 6">
    <name type="scientific">Opacimonas viscosa</name>
    <dbReference type="NCBI Taxonomy" id="2961944"/>
    <lineage>
        <taxon>Bacteria</taxon>
        <taxon>Pseudomonadati</taxon>
        <taxon>Pseudomonadota</taxon>
        <taxon>Gammaproteobacteria</taxon>
        <taxon>Alteromonadales</taxon>
        <taxon>Alteromonadaceae</taxon>
        <taxon>Opacimonas</taxon>
    </lineage>
</organism>
<comment type="cofactor">
    <cofactor evidence="1">
        <name>Fe(2+)</name>
        <dbReference type="ChEBI" id="CHEBI:29033"/>
    </cofactor>
</comment>
<dbReference type="GO" id="GO:0016706">
    <property type="term" value="F:2-oxoglutarate-dependent dioxygenase activity"/>
    <property type="evidence" value="ECO:0007669"/>
    <property type="project" value="TreeGrafter"/>
</dbReference>
<accession>A0AA41WY04</accession>
<protein>
    <submittedName>
        <fullName evidence="5">Cupin domain-containing protein</fullName>
    </submittedName>
</protein>
<gene>
    <name evidence="5" type="ORF">NLF92_06570</name>
</gene>
<keyword evidence="3" id="KW-0408">Iron</keyword>
<feature type="domain" description="JmjC" evidence="4">
    <location>
        <begin position="92"/>
        <end position="220"/>
    </location>
</feature>
<dbReference type="SMART" id="SM00558">
    <property type="entry name" value="JmjC"/>
    <property type="match status" value="1"/>
</dbReference>
<evidence type="ECO:0000256" key="3">
    <source>
        <dbReference type="ARBA" id="ARBA00023004"/>
    </source>
</evidence>
<keyword evidence="6" id="KW-1185">Reference proteome</keyword>
<evidence type="ECO:0000259" key="4">
    <source>
        <dbReference type="PROSITE" id="PS51184"/>
    </source>
</evidence>
<evidence type="ECO:0000313" key="5">
    <source>
        <dbReference type="EMBL" id="MCP3428607.1"/>
    </source>
</evidence>
<dbReference type="Proteomes" id="UP001165413">
    <property type="component" value="Unassembled WGS sequence"/>
</dbReference>
<dbReference type="GO" id="GO:0046872">
    <property type="term" value="F:metal ion binding"/>
    <property type="evidence" value="ECO:0007669"/>
    <property type="project" value="UniProtKB-KW"/>
</dbReference>
<dbReference type="RefSeq" id="WP_254100041.1">
    <property type="nucleotide sequence ID" value="NZ_JANATA010000009.1"/>
</dbReference>
<evidence type="ECO:0000313" key="6">
    <source>
        <dbReference type="Proteomes" id="UP001165413"/>
    </source>
</evidence>
<comment type="caution">
    <text evidence="5">The sequence shown here is derived from an EMBL/GenBank/DDBJ whole genome shotgun (WGS) entry which is preliminary data.</text>
</comment>
<sequence>MTTSTTFSPQDFLSQYWQRKPVIIKQFLSNFVDPIDEHDLAGLAEESDVDSRLVINGTNGWDVLQGPFSDLNKVCRDSWSLLVQGVDVYNEECSALMDKFNFIPHWRMDDLMVSYSVAGGGVGAHFDQYDVFIIQGKGQRRWQVGDKILHRDTILPHPKLQQVEDFKPIIDEILETGDVLYIPPNFPHKGETISDCLNYSVGFRAPDQSELFQAVADDILEKDKITRRFSDRNRPLGDRPGAVTATDITLLKQLLQQYVTSPQIDQILTEHLSKQHASLDMFALENEITTSQMLAFVNQGITVRRAIGVRPVYLDYQVNDEFIFFINGHQFSVSATQRFLMSQVLDNTESYIDRVMEIDHEWIETIREMLNLGYYEIVSD</sequence>
<dbReference type="EMBL" id="JANATA010000009">
    <property type="protein sequence ID" value="MCP3428607.1"/>
    <property type="molecule type" value="Genomic_DNA"/>
</dbReference>
<proteinExistence type="predicted"/>
<evidence type="ECO:0000256" key="1">
    <source>
        <dbReference type="ARBA" id="ARBA00001954"/>
    </source>
</evidence>
<dbReference type="AlphaFoldDB" id="A0AA41WY04"/>
<name>A0AA41WY04_9ALTE</name>
<dbReference type="InterPro" id="IPR039994">
    <property type="entry name" value="NO66-like"/>
</dbReference>
<keyword evidence="2" id="KW-0479">Metal-binding</keyword>
<dbReference type="SUPFAM" id="SSF51197">
    <property type="entry name" value="Clavaminate synthase-like"/>
    <property type="match status" value="1"/>
</dbReference>
<dbReference type="PROSITE" id="PS51184">
    <property type="entry name" value="JMJC"/>
    <property type="match status" value="1"/>
</dbReference>
<dbReference type="InterPro" id="IPR003347">
    <property type="entry name" value="JmjC_dom"/>
</dbReference>
<dbReference type="Pfam" id="PF08007">
    <property type="entry name" value="JmjC_2"/>
    <property type="match status" value="1"/>
</dbReference>
<dbReference type="Gene3D" id="3.40.366.30">
    <property type="entry name" value="50S ribosomal protein L16 arginine hydroxylase, Chain A, Domain 2"/>
    <property type="match status" value="1"/>
</dbReference>